<protein>
    <submittedName>
        <fullName evidence="8">ABC family plasma membrane transporter</fullName>
    </submittedName>
</protein>
<gene>
    <name evidence="8" type="ORF">ECANGB1_1764</name>
</gene>
<dbReference type="GO" id="GO:0016020">
    <property type="term" value="C:membrane"/>
    <property type="evidence" value="ECO:0007669"/>
    <property type="project" value="UniProtKB-SubCell"/>
</dbReference>
<accession>A0A1Y1S5I7</accession>
<dbReference type="EMBL" id="LWDP01000055">
    <property type="protein sequence ID" value="ORD93684.1"/>
    <property type="molecule type" value="Genomic_DNA"/>
</dbReference>
<proteinExistence type="predicted"/>
<dbReference type="InterPro" id="IPR027417">
    <property type="entry name" value="P-loop_NTPase"/>
</dbReference>
<dbReference type="PANTHER" id="PTHR48041">
    <property type="entry name" value="ABC TRANSPORTER G FAMILY MEMBER 28"/>
    <property type="match status" value="1"/>
</dbReference>
<sequence>MIQKWHSFLLMDSGQIKVNLLDRMKEPPQDKVDQVTVSWSSLFIRAAGQYKTVDCDGVCQPGTVTGTVGQRKCGKGAVLDAISGNTPPSMEVMFGSRVEFNGAEHQERSFVGYVRNTENFVSDLTVRDHIKFVYEMSDGFDRDIRGYYESVLVEAADKRISELTSSQKLVVKVAECEILRKRVVLVHLGGTDPVVVRETLRVLRRLCNEYGTTVVTAVDEASSKYLADFDRIILMSRGCTFYQGTYQNIKKYFAEKSILFSNEYGKPFKYNQAESTSAIVNEMVHVDRRNPARNAGLITFLADEYFKHKTGTELSPYLATGDDVMNRKRVAQRRMNPLKMLIFYVSYFAKKEFALRQAGFNIFLPEILFLLLVAWYRLGFKQLNLTEYFGSSATGNFGLLQAVWTETVTRLKQVRDSGLLPVEPIKNKDEVLYPLFVVMVYPILLLRVFVLTGFNINLSAVAAVLGRRELKQDFYKKHTFLVGYYLVRMGVTLIELVTNMVALGVLLNRIYPAYTLKLWAFCLLFRSFELFGLLLLYKFAIIFRKYKSITINLAVLIVKGFMVGALLAMLAANYKEVADYESRAFKGVILKYVLFSIFSSRILLYLLTMGGLVGLNAIGFLLLKYLN</sequence>
<evidence type="ECO:0000256" key="6">
    <source>
        <dbReference type="SAM" id="Phobius"/>
    </source>
</evidence>
<dbReference type="PROSITE" id="PS50893">
    <property type="entry name" value="ABC_TRANSPORTER_2"/>
    <property type="match status" value="1"/>
</dbReference>
<dbReference type="SUPFAM" id="SSF52540">
    <property type="entry name" value="P-loop containing nucleoside triphosphate hydrolases"/>
    <property type="match status" value="1"/>
</dbReference>
<feature type="transmembrane region" description="Helical" evidence="6">
    <location>
        <begin position="358"/>
        <end position="378"/>
    </location>
</feature>
<feature type="domain" description="ABC transporter" evidence="7">
    <location>
        <begin position="37"/>
        <end position="262"/>
    </location>
</feature>
<keyword evidence="3 6" id="KW-0812">Transmembrane</keyword>
<name>A0A1Y1S5I7_9MICR</name>
<keyword evidence="5 6" id="KW-0472">Membrane</keyword>
<organism evidence="8 9">
    <name type="scientific">Enterospora canceri</name>
    <dbReference type="NCBI Taxonomy" id="1081671"/>
    <lineage>
        <taxon>Eukaryota</taxon>
        <taxon>Fungi</taxon>
        <taxon>Fungi incertae sedis</taxon>
        <taxon>Microsporidia</taxon>
        <taxon>Enterocytozoonidae</taxon>
        <taxon>Enterospora</taxon>
    </lineage>
</organism>
<evidence type="ECO:0000256" key="5">
    <source>
        <dbReference type="ARBA" id="ARBA00023136"/>
    </source>
</evidence>
<dbReference type="InterPro" id="IPR050352">
    <property type="entry name" value="ABCG_transporters"/>
</dbReference>
<feature type="transmembrane region" description="Helical" evidence="6">
    <location>
        <begin position="431"/>
        <end position="464"/>
    </location>
</feature>
<keyword evidence="9" id="KW-1185">Reference proteome</keyword>
<dbReference type="VEuPathDB" id="MicrosporidiaDB:ECANGB1_1764"/>
<feature type="transmembrane region" description="Helical" evidence="6">
    <location>
        <begin position="485"/>
        <end position="506"/>
    </location>
</feature>
<dbReference type="Proteomes" id="UP000192639">
    <property type="component" value="Unassembled WGS sequence"/>
</dbReference>
<comment type="subcellular location">
    <subcellularLocation>
        <location evidence="1">Membrane</location>
        <topology evidence="1">Multi-pass membrane protein</topology>
    </subcellularLocation>
</comment>
<dbReference type="PANTHER" id="PTHR48041:SF91">
    <property type="entry name" value="ABC TRANSPORTER G FAMILY MEMBER 28"/>
    <property type="match status" value="1"/>
</dbReference>
<evidence type="ECO:0000259" key="7">
    <source>
        <dbReference type="PROSITE" id="PS50893"/>
    </source>
</evidence>
<evidence type="ECO:0000256" key="1">
    <source>
        <dbReference type="ARBA" id="ARBA00004141"/>
    </source>
</evidence>
<keyword evidence="2" id="KW-0813">Transport</keyword>
<feature type="transmembrane region" description="Helical" evidence="6">
    <location>
        <begin position="518"/>
        <end position="537"/>
    </location>
</feature>
<evidence type="ECO:0000313" key="9">
    <source>
        <dbReference type="Proteomes" id="UP000192639"/>
    </source>
</evidence>
<dbReference type="GO" id="GO:0005524">
    <property type="term" value="F:ATP binding"/>
    <property type="evidence" value="ECO:0007669"/>
    <property type="project" value="InterPro"/>
</dbReference>
<keyword evidence="4 6" id="KW-1133">Transmembrane helix</keyword>
<evidence type="ECO:0000313" key="8">
    <source>
        <dbReference type="EMBL" id="ORD93684.1"/>
    </source>
</evidence>
<evidence type="ECO:0000256" key="3">
    <source>
        <dbReference type="ARBA" id="ARBA00022692"/>
    </source>
</evidence>
<reference evidence="8 9" key="1">
    <citation type="journal article" date="2017" name="Environ. Microbiol.">
        <title>Decay of the glycolytic pathway and adaptation to intranuclear parasitism within Enterocytozoonidae microsporidia.</title>
        <authorList>
            <person name="Wiredu Boakye D."/>
            <person name="Jaroenlak P."/>
            <person name="Prachumwat A."/>
            <person name="Williams T.A."/>
            <person name="Bateman K.S."/>
            <person name="Itsathitphaisarn O."/>
            <person name="Sritunyalucksana K."/>
            <person name="Paszkiewicz K.H."/>
            <person name="Moore K.A."/>
            <person name="Stentiford G.D."/>
            <person name="Williams B.A."/>
        </authorList>
    </citation>
    <scope>NUCLEOTIDE SEQUENCE [LARGE SCALE GENOMIC DNA]</scope>
    <source>
        <strain evidence="8 9">GB1</strain>
    </source>
</reference>
<dbReference type="AlphaFoldDB" id="A0A1Y1S5I7"/>
<evidence type="ECO:0000256" key="2">
    <source>
        <dbReference type="ARBA" id="ARBA00022448"/>
    </source>
</evidence>
<feature type="transmembrane region" description="Helical" evidence="6">
    <location>
        <begin position="549"/>
        <end position="572"/>
    </location>
</feature>
<comment type="caution">
    <text evidence="8">The sequence shown here is derived from an EMBL/GenBank/DDBJ whole genome shotgun (WGS) entry which is preliminary data.</text>
</comment>
<dbReference type="GO" id="GO:0042626">
    <property type="term" value="F:ATPase-coupled transmembrane transporter activity"/>
    <property type="evidence" value="ECO:0007669"/>
    <property type="project" value="TreeGrafter"/>
</dbReference>
<evidence type="ECO:0000256" key="4">
    <source>
        <dbReference type="ARBA" id="ARBA00022989"/>
    </source>
</evidence>
<dbReference type="OrthoDB" id="66620at2759"/>
<dbReference type="InterPro" id="IPR003439">
    <property type="entry name" value="ABC_transporter-like_ATP-bd"/>
</dbReference>
<dbReference type="Gene3D" id="3.40.50.300">
    <property type="entry name" value="P-loop containing nucleotide triphosphate hydrolases"/>
    <property type="match status" value="1"/>
</dbReference>
<dbReference type="GO" id="GO:0016887">
    <property type="term" value="F:ATP hydrolysis activity"/>
    <property type="evidence" value="ECO:0007669"/>
    <property type="project" value="InterPro"/>
</dbReference>
<feature type="transmembrane region" description="Helical" evidence="6">
    <location>
        <begin position="602"/>
        <end position="623"/>
    </location>
</feature>